<feature type="compositionally biased region" description="Polar residues" evidence="1">
    <location>
        <begin position="10"/>
        <end position="22"/>
    </location>
</feature>
<dbReference type="PANTHER" id="PTHR34213">
    <property type="entry name" value="NUCLEAR TRANSPORT FACTOR 2 (NTF2) FAMILY PROTEIN"/>
    <property type="match status" value="1"/>
</dbReference>
<feature type="compositionally biased region" description="Polar residues" evidence="1">
    <location>
        <begin position="31"/>
        <end position="48"/>
    </location>
</feature>
<accession>A0A1Z5TB92</accession>
<dbReference type="OrthoDB" id="2400485at2759"/>
<gene>
    <name evidence="2" type="ORF">BTJ68_05941</name>
</gene>
<proteinExistence type="predicted"/>
<feature type="region of interest" description="Disordered" evidence="1">
    <location>
        <begin position="1"/>
        <end position="64"/>
    </location>
</feature>
<evidence type="ECO:0000256" key="1">
    <source>
        <dbReference type="SAM" id="MobiDB-lite"/>
    </source>
</evidence>
<dbReference type="Proteomes" id="UP000194280">
    <property type="component" value="Unassembled WGS sequence"/>
</dbReference>
<keyword evidence="3" id="KW-1185">Reference proteome</keyword>
<name>A0A1Z5TB92_HORWE</name>
<organism evidence="2 3">
    <name type="scientific">Hortaea werneckii EXF-2000</name>
    <dbReference type="NCBI Taxonomy" id="1157616"/>
    <lineage>
        <taxon>Eukaryota</taxon>
        <taxon>Fungi</taxon>
        <taxon>Dikarya</taxon>
        <taxon>Ascomycota</taxon>
        <taxon>Pezizomycotina</taxon>
        <taxon>Dothideomycetes</taxon>
        <taxon>Dothideomycetidae</taxon>
        <taxon>Mycosphaerellales</taxon>
        <taxon>Teratosphaeriaceae</taxon>
        <taxon>Hortaea</taxon>
    </lineage>
</organism>
<dbReference type="VEuPathDB" id="FungiDB:BTJ68_05941"/>
<comment type="caution">
    <text evidence="2">The sequence shown here is derived from an EMBL/GenBank/DDBJ whole genome shotgun (WGS) entry which is preliminary data.</text>
</comment>
<sequence length="236" mass="26532">MPSAAELRQTAEQPLDPNTPQSYEIRERQQLEQPSETQRPANATNAPTNEDYEPNPSASIELDPERQQIVDSILRLYSGSGNHEEGSTGEKDMRVYAKQAVYDDVWSYCDTRYKIAGQWYGIPAVMKSSETKAIEIVSSTPSPDSPGTGTKPGEIVFKMKRAWTPKLLQKTYDVNHFVTLSMEKAMESDGEGPNERVKYHKDQWNEKDYSHEGLGKVMKTLNGDFATIGTRPPKSL</sequence>
<dbReference type="PANTHER" id="PTHR34213:SF2">
    <property type="entry name" value="NUCLEAR TRANSPORT FACTOR 2 (NTF2) FAMILY PROTEIN"/>
    <property type="match status" value="1"/>
</dbReference>
<reference evidence="2 3" key="1">
    <citation type="submission" date="2017-01" db="EMBL/GenBank/DDBJ databases">
        <title>The recent genome duplication of the halophilic yeast Hortaea werneckii: insights from long-read sequencing.</title>
        <authorList>
            <person name="Sinha S."/>
            <person name="Flibotte S."/>
            <person name="Neira M."/>
            <person name="Lenassi M."/>
            <person name="Gostincar C."/>
            <person name="Stajich J.E."/>
            <person name="Nislow C.E."/>
        </authorList>
    </citation>
    <scope>NUCLEOTIDE SEQUENCE [LARGE SCALE GENOMIC DNA]</scope>
    <source>
        <strain evidence="2 3">EXF-2000</strain>
    </source>
</reference>
<evidence type="ECO:0000313" key="3">
    <source>
        <dbReference type="Proteomes" id="UP000194280"/>
    </source>
</evidence>
<protein>
    <submittedName>
        <fullName evidence="2">Uncharacterized protein</fullName>
    </submittedName>
</protein>
<dbReference type="AlphaFoldDB" id="A0A1Z5TB92"/>
<dbReference type="InParanoid" id="A0A1Z5TB92"/>
<dbReference type="EMBL" id="MUNK01000077">
    <property type="protein sequence ID" value="OTA33309.1"/>
    <property type="molecule type" value="Genomic_DNA"/>
</dbReference>
<evidence type="ECO:0000313" key="2">
    <source>
        <dbReference type="EMBL" id="OTA33309.1"/>
    </source>
</evidence>